<dbReference type="RefSeq" id="WP_380226724.1">
    <property type="nucleotide sequence ID" value="NZ_JBHSOF010000023.1"/>
</dbReference>
<proteinExistence type="predicted"/>
<evidence type="ECO:0000313" key="3">
    <source>
        <dbReference type="Proteomes" id="UP001595975"/>
    </source>
</evidence>
<protein>
    <submittedName>
        <fullName evidence="2">Uncharacterized protein</fullName>
    </submittedName>
</protein>
<evidence type="ECO:0000313" key="2">
    <source>
        <dbReference type="EMBL" id="MFC5665031.1"/>
    </source>
</evidence>
<accession>A0ABW0X3K6</accession>
<sequence>MVQGESTNSVRGRLDNTRLVQANVIRGDVWLGTPERLVRSAARGARAVPALGTWYRAMASLAGCAALLGLATGRDPMAQLGAMCQWLGLPSDWTSTAAHWIQIRVVGLGWAGLLLLLVGVMTLPAPHRLGGDLGEVLRWRGPSTALLGAVLMLQCHTAPSAWATVAGNIGAVAWIRGRAAAHVGYDSMGQILMVAVMAPMLAAGFLPLYCVAALLGRDDVKGLADQA</sequence>
<reference evidence="3" key="1">
    <citation type="journal article" date="2019" name="Int. J. Syst. Evol. Microbiol.">
        <title>The Global Catalogue of Microorganisms (GCM) 10K type strain sequencing project: providing services to taxonomists for standard genome sequencing and annotation.</title>
        <authorList>
            <consortium name="The Broad Institute Genomics Platform"/>
            <consortium name="The Broad Institute Genome Sequencing Center for Infectious Disease"/>
            <person name="Wu L."/>
            <person name="Ma J."/>
        </authorList>
    </citation>
    <scope>NUCLEOTIDE SEQUENCE [LARGE SCALE GENOMIC DNA]</scope>
    <source>
        <strain evidence="3">CGMCC 4.1437</strain>
    </source>
</reference>
<dbReference type="Proteomes" id="UP001595975">
    <property type="component" value="Unassembled WGS sequence"/>
</dbReference>
<comment type="caution">
    <text evidence="2">The sequence shown here is derived from an EMBL/GenBank/DDBJ whole genome shotgun (WGS) entry which is preliminary data.</text>
</comment>
<keyword evidence="1" id="KW-0472">Membrane</keyword>
<name>A0ABW0X3K6_9ACTN</name>
<keyword evidence="3" id="KW-1185">Reference proteome</keyword>
<feature type="transmembrane region" description="Helical" evidence="1">
    <location>
        <begin position="191"/>
        <end position="215"/>
    </location>
</feature>
<keyword evidence="1" id="KW-1133">Transmembrane helix</keyword>
<dbReference type="EMBL" id="JBHSOF010000023">
    <property type="protein sequence ID" value="MFC5665031.1"/>
    <property type="molecule type" value="Genomic_DNA"/>
</dbReference>
<keyword evidence="1" id="KW-0812">Transmembrane</keyword>
<evidence type="ECO:0000256" key="1">
    <source>
        <dbReference type="SAM" id="Phobius"/>
    </source>
</evidence>
<organism evidence="2 3">
    <name type="scientific">Kitasatospora misakiensis</name>
    <dbReference type="NCBI Taxonomy" id="67330"/>
    <lineage>
        <taxon>Bacteria</taxon>
        <taxon>Bacillati</taxon>
        <taxon>Actinomycetota</taxon>
        <taxon>Actinomycetes</taxon>
        <taxon>Kitasatosporales</taxon>
        <taxon>Streptomycetaceae</taxon>
        <taxon>Kitasatospora</taxon>
    </lineage>
</organism>
<gene>
    <name evidence="2" type="ORF">ACFP3U_18850</name>
</gene>
<feature type="transmembrane region" description="Helical" evidence="1">
    <location>
        <begin position="105"/>
        <end position="125"/>
    </location>
</feature>